<evidence type="ECO:0000313" key="2">
    <source>
        <dbReference type="Proteomes" id="UP001595647"/>
    </source>
</evidence>
<reference evidence="2" key="1">
    <citation type="journal article" date="2019" name="Int. J. Syst. Evol. Microbiol.">
        <title>The Global Catalogue of Microorganisms (GCM) 10K type strain sequencing project: providing services to taxonomists for standard genome sequencing and annotation.</title>
        <authorList>
            <consortium name="The Broad Institute Genomics Platform"/>
            <consortium name="The Broad Institute Genome Sequencing Center for Infectious Disease"/>
            <person name="Wu L."/>
            <person name="Ma J."/>
        </authorList>
    </citation>
    <scope>NUCLEOTIDE SEQUENCE [LARGE SCALE GENOMIC DNA]</scope>
    <source>
        <strain evidence="2">KCTC 52231</strain>
    </source>
</reference>
<evidence type="ECO:0000313" key="1">
    <source>
        <dbReference type="EMBL" id="MFC3164867.1"/>
    </source>
</evidence>
<organism evidence="1 2">
    <name type="scientific">Ciceribacter thiooxidans</name>
    <dbReference type="NCBI Taxonomy" id="1969821"/>
    <lineage>
        <taxon>Bacteria</taxon>
        <taxon>Pseudomonadati</taxon>
        <taxon>Pseudomonadota</taxon>
        <taxon>Alphaproteobacteria</taxon>
        <taxon>Hyphomicrobiales</taxon>
        <taxon>Rhizobiaceae</taxon>
        <taxon>Ciceribacter</taxon>
    </lineage>
</organism>
<sequence>MQVFGDIERVEDVAAIRAATARNLEKAFAMPPGLARHERLVAAFIRTGELVQGLLDEAFEKDGIDEWSPLQDAGARLLRIEADAIIGSWRSGFESGQSRDPLWPDLLERLAGSGTVRLRQPEGYAFYAVYPESYAEAACGSGLPASTVVIGIRSIGTGLAAMVSAALGAAPAFSLRPHGHPFDRCVAIGPALTRRLLASRDRPYAIVDEGPGLSGSSFGSVADWLERNGVDRARIHFFPSHDGDPGPKASETHVRRWKERPHHVVTADALLLDPQTSTLRSMVSDVAGARCTGWRDISGGTWREVDGLQDRPRPPADAQFERRKVLFESEADGRRKRFLVKFAGLGEIGTAKARRGGRLCEAGFAPRIVGTCHGFVVQQWVETAPTPITALPRRQVLDHLARYLGFRARHLPAGGQGAGLGDLCDMAVYNLGEAFGEESAEEVRRLARRNGRPSRMLRRIDSDNRLHAWEWLVTRGGDLVKADALDHNGAHDLVGRQDIAWDVAGAAVEFDLSASERRYLADAVGCMADGNLDDDVLALCEACYLGFQAGLWSMALARVHGQDRPLIAALLSRYRRRAACLLDDRDC</sequence>
<evidence type="ECO:0008006" key="3">
    <source>
        <dbReference type="Google" id="ProtNLM"/>
    </source>
</evidence>
<name>A0ABV7I920_9HYPH</name>
<accession>A0ABV7I920</accession>
<proteinExistence type="predicted"/>
<gene>
    <name evidence="1" type="ORF">ACFOHV_16430</name>
</gene>
<keyword evidence="2" id="KW-1185">Reference proteome</keyword>
<protein>
    <recommendedName>
        <fullName evidence="3">Cell division protein FtsK</fullName>
    </recommendedName>
</protein>
<dbReference type="Proteomes" id="UP001595647">
    <property type="component" value="Unassembled WGS sequence"/>
</dbReference>
<dbReference type="EMBL" id="JBHRTG010000019">
    <property type="protein sequence ID" value="MFC3164867.1"/>
    <property type="molecule type" value="Genomic_DNA"/>
</dbReference>
<comment type="caution">
    <text evidence="1">The sequence shown here is derived from an EMBL/GenBank/DDBJ whole genome shotgun (WGS) entry which is preliminary data.</text>
</comment>
<dbReference type="RefSeq" id="WP_244658835.1">
    <property type="nucleotide sequence ID" value="NZ_CP059897.1"/>
</dbReference>